<keyword evidence="2" id="KW-1133">Transmembrane helix</keyword>
<dbReference type="Proteomes" id="UP000242287">
    <property type="component" value="Unassembled WGS sequence"/>
</dbReference>
<reference evidence="3 4" key="1">
    <citation type="submission" date="2014-02" db="EMBL/GenBank/DDBJ databases">
        <title>Transposable element dynamics among asymbiotic and ectomycorrhizal Amanita fungi.</title>
        <authorList>
            <consortium name="DOE Joint Genome Institute"/>
            <person name="Hess J."/>
            <person name="Skrede I."/>
            <person name="Wolfe B."/>
            <person name="LaButti K."/>
            <person name="Ohm R.A."/>
            <person name="Grigoriev I.V."/>
            <person name="Pringle A."/>
        </authorList>
    </citation>
    <scope>NUCLEOTIDE SEQUENCE [LARGE SCALE GENOMIC DNA]</scope>
    <source>
        <strain evidence="3 4">SKay4041</strain>
    </source>
</reference>
<keyword evidence="2" id="KW-0812">Transmembrane</keyword>
<organism evidence="3 4">
    <name type="scientific">Amanita thiersii Skay4041</name>
    <dbReference type="NCBI Taxonomy" id="703135"/>
    <lineage>
        <taxon>Eukaryota</taxon>
        <taxon>Fungi</taxon>
        <taxon>Dikarya</taxon>
        <taxon>Basidiomycota</taxon>
        <taxon>Agaricomycotina</taxon>
        <taxon>Agaricomycetes</taxon>
        <taxon>Agaricomycetidae</taxon>
        <taxon>Agaricales</taxon>
        <taxon>Pluteineae</taxon>
        <taxon>Amanitaceae</taxon>
        <taxon>Amanita</taxon>
    </lineage>
</organism>
<proteinExistence type="predicted"/>
<gene>
    <name evidence="3" type="ORF">AMATHDRAFT_51154</name>
</gene>
<evidence type="ECO:0000313" key="3">
    <source>
        <dbReference type="EMBL" id="PFH46272.1"/>
    </source>
</evidence>
<protein>
    <submittedName>
        <fullName evidence="3">Uncharacterized protein</fullName>
    </submittedName>
</protein>
<evidence type="ECO:0000256" key="1">
    <source>
        <dbReference type="SAM" id="MobiDB-lite"/>
    </source>
</evidence>
<feature type="transmembrane region" description="Helical" evidence="2">
    <location>
        <begin position="37"/>
        <end position="59"/>
    </location>
</feature>
<keyword evidence="2" id="KW-0472">Membrane</keyword>
<sequence>MLKIRTSQAPVESMIVILADCILIYRCWVTYAYKWKVVVLPIFLWVAYIVFSVLFLYTSTYQLMHETPITLTINRLYKVSIGACFICTIGINSYATSFIIFRIWNLANRTTEPPDRRNLTLTIRIIAESGLLYTITSILALITGVAYLELKNTSSSIASSIFAAINLNMTGIAFNLLLIRVALNRTSASTSSSLRQSIPMFNLEHDDSNTSQERIPDSTDDPMKARAPADANV</sequence>
<dbReference type="AlphaFoldDB" id="A0A2A9NEY2"/>
<dbReference type="EMBL" id="KZ302215">
    <property type="protein sequence ID" value="PFH46272.1"/>
    <property type="molecule type" value="Genomic_DNA"/>
</dbReference>
<evidence type="ECO:0000313" key="4">
    <source>
        <dbReference type="Proteomes" id="UP000242287"/>
    </source>
</evidence>
<dbReference type="OrthoDB" id="3357408at2759"/>
<feature type="transmembrane region" description="Helical" evidence="2">
    <location>
        <begin position="160"/>
        <end position="183"/>
    </location>
</feature>
<feature type="region of interest" description="Disordered" evidence="1">
    <location>
        <begin position="202"/>
        <end position="233"/>
    </location>
</feature>
<feature type="transmembrane region" description="Helical" evidence="2">
    <location>
        <begin position="79"/>
        <end position="104"/>
    </location>
</feature>
<accession>A0A2A9NEY2</accession>
<evidence type="ECO:0000256" key="2">
    <source>
        <dbReference type="SAM" id="Phobius"/>
    </source>
</evidence>
<name>A0A2A9NEY2_9AGAR</name>
<feature type="compositionally biased region" description="Basic and acidic residues" evidence="1">
    <location>
        <begin position="203"/>
        <end position="224"/>
    </location>
</feature>
<feature type="transmembrane region" description="Helical" evidence="2">
    <location>
        <begin position="125"/>
        <end position="148"/>
    </location>
</feature>
<keyword evidence="4" id="KW-1185">Reference proteome</keyword>